<protein>
    <submittedName>
        <fullName evidence="18">Tetrahydrofolate synthase</fullName>
    </submittedName>
</protein>
<evidence type="ECO:0000256" key="6">
    <source>
        <dbReference type="ARBA" id="ARBA00022598"/>
    </source>
</evidence>
<dbReference type="OrthoDB" id="5126881at2759"/>
<dbReference type="GO" id="GO:0005524">
    <property type="term" value="F:ATP binding"/>
    <property type="evidence" value="ECO:0007669"/>
    <property type="project" value="UniProtKB-KW"/>
</dbReference>
<dbReference type="PROSITE" id="PS00721">
    <property type="entry name" value="FTHFS_1"/>
    <property type="match status" value="1"/>
</dbReference>
<evidence type="ECO:0000256" key="7">
    <source>
        <dbReference type="ARBA" id="ARBA00022741"/>
    </source>
</evidence>
<dbReference type="Gene3D" id="3.40.50.300">
    <property type="entry name" value="P-loop containing nucleotide triphosphate hydrolases"/>
    <property type="match status" value="2"/>
</dbReference>
<evidence type="ECO:0000256" key="5">
    <source>
        <dbReference type="ARBA" id="ARBA00022563"/>
    </source>
</evidence>
<dbReference type="GO" id="GO:0004477">
    <property type="term" value="F:methenyltetrahydrofolate cyclohydrolase activity"/>
    <property type="evidence" value="ECO:0007669"/>
    <property type="project" value="UniProtKB-EC"/>
</dbReference>
<evidence type="ECO:0000256" key="13">
    <source>
        <dbReference type="ARBA" id="ARBA00051435"/>
    </source>
</evidence>
<evidence type="ECO:0000256" key="9">
    <source>
        <dbReference type="ARBA" id="ARBA00022840"/>
    </source>
</evidence>
<evidence type="ECO:0000256" key="3">
    <source>
        <dbReference type="ARBA" id="ARBA00006985"/>
    </source>
</evidence>
<comment type="subunit">
    <text evidence="4">Homodimer.</text>
</comment>
<evidence type="ECO:0000256" key="8">
    <source>
        <dbReference type="ARBA" id="ARBA00022801"/>
    </source>
</evidence>
<evidence type="ECO:0000256" key="14">
    <source>
        <dbReference type="ARBA" id="ARBA00051544"/>
    </source>
</evidence>
<evidence type="ECO:0000259" key="17">
    <source>
        <dbReference type="Pfam" id="PF02882"/>
    </source>
</evidence>
<dbReference type="HAMAP" id="MF_01543">
    <property type="entry name" value="FTHFS"/>
    <property type="match status" value="1"/>
</dbReference>
<dbReference type="Gene3D" id="3.40.50.720">
    <property type="entry name" value="NAD(P)-binding Rossmann-like Domain"/>
    <property type="match status" value="1"/>
</dbReference>
<evidence type="ECO:0000256" key="15">
    <source>
        <dbReference type="ARBA" id="ARBA00052163"/>
    </source>
</evidence>
<dbReference type="Pfam" id="PF01268">
    <property type="entry name" value="FTHFS"/>
    <property type="match status" value="1"/>
</dbReference>
<feature type="domain" description="Tetrahydrofolate dehydrogenase/cyclohydrolase catalytic" evidence="16">
    <location>
        <begin position="155"/>
        <end position="259"/>
    </location>
</feature>
<comment type="similarity">
    <text evidence="2">In the N-terminal section; belongs to the tetrahydrofolate dehydrogenase/cyclohydrolase family.</text>
</comment>
<dbReference type="InterPro" id="IPR000559">
    <property type="entry name" value="Formate_THF_ligase"/>
</dbReference>
<dbReference type="InterPro" id="IPR020867">
    <property type="entry name" value="THF_DH/CycHdrlase_CS"/>
</dbReference>
<dbReference type="FunFam" id="3.10.410.10:FF:000001">
    <property type="entry name" value="Putative formate--tetrahydrofolate ligase"/>
    <property type="match status" value="1"/>
</dbReference>
<sequence length="1083" mass="117547">MGKPLSVIGFFVGSRMTFVNSIPTAQTIKTATAKARTRARTRNTATNAHEKANYKMDSYSITNVKYLDPSELHRWMVEGHTTTLQEPFQVVDVRGSDYMGGHIRDGWHFAYSRLKQDPGYLRELKRLLLEKQQVAADGDGDGDGALNVVNPEARHIATEIKSIQGHVPGFTPNLAIIQVGNRPDSATYVRMKRKAAEEVGIVASFVHLDETVSEFEVLRCVDRLNEDPQTHGIIVQLPLPAHLEEDKITSRVLAEKDVDGFGPTNIGELNKKNGHPFFLPCTPKGIIELLRKSNVTIEGSRSVVIGRSDIVGSPVAEMLKSLNSTVTITHSKTRDIASYLHDADIVVVAIGQPEFVKGEWFKPRDGASSDKKTVVIDVGTNYVADPSRKSGFKCVGDVEFDEAIKHVHLITPVPGGVGPMTVAMLMHNTLLAAKRQLEQSSKPLQIPALPLKLLTPVPSDIDISRAQQPKLINQLAEELGIYSHELELYGHYKAKVSPKVIERLQSRQNGKYILVSGITPTPLGEGKSTTTMGLVQALTAHLGKPAIANVRQPSLGPTLGVKGGAAGGGYSQVIPMDEFNLHLTGDIHAIGAANNLLAAAIDTRMFHETTQKNDATFYNRLVPKKSGKRKFTASMQRRIDRLGINKSNPDELTPEEINRFARLNIDPDTITIKRVVDINDRMLRQVTIGQAPTEKNHTRVTGFDITVASELMAILALSKDLRDMKERIGRIVVAADVNRSPVTVEDVGCTGALTALLRDAIKPNLMQTLEGTPVLVHAGPFANISIGASSVIADRVALKLIGTEPNAETEPGYVVTEAGFDFTMGGERFFNIKCRSSGLTPNTVVLVATVRALKSHGGAPDVKPGQPLPSAYTEENIEYIVKGAANMCKQIANIKQFGVPVVVAINRFETDTQGEIAAIKKAALEAGAFDAVTSNHWAEGGKGAIDLAKAVVEASKQPVDFHFLYDVNASVEEKLTTIVQKMYGGAAIDILPEAQQKIDMYKEQGFGNLPICIAKTQYSLSHDASLKGVPTGFTFPIRDVRLSNGAGYLYALAAEIQTIPGLATYAGYMAVEVDDDGEIDGLF</sequence>
<dbReference type="PANTHER" id="PTHR48099">
    <property type="entry name" value="C-1-TETRAHYDROFOLATE SYNTHASE, CYTOPLASMIC-RELATED"/>
    <property type="match status" value="1"/>
</dbReference>
<accession>A0A6C1E992</accession>
<gene>
    <name evidence="18" type="primary">ADE3_2</name>
    <name evidence="18" type="ORF">GRS66_007826</name>
</gene>
<dbReference type="AlphaFoldDB" id="A0A6C1E992"/>
<evidence type="ECO:0000256" key="2">
    <source>
        <dbReference type="ARBA" id="ARBA00005559"/>
    </source>
</evidence>
<dbReference type="SUPFAM" id="SSF53223">
    <property type="entry name" value="Aminoacid dehydrogenase-like, N-terminal domain"/>
    <property type="match status" value="1"/>
</dbReference>
<dbReference type="InterPro" id="IPR027417">
    <property type="entry name" value="P-loop_NTPase"/>
</dbReference>
<evidence type="ECO:0000256" key="11">
    <source>
        <dbReference type="ARBA" id="ARBA00023002"/>
    </source>
</evidence>
<dbReference type="FunFam" id="3.40.50.300:FF:000790">
    <property type="entry name" value="C1 tetrahydrofolate synthase"/>
    <property type="match status" value="1"/>
</dbReference>
<evidence type="ECO:0000313" key="18">
    <source>
        <dbReference type="EMBL" id="QID85257.1"/>
    </source>
</evidence>
<dbReference type="GO" id="GO:0035999">
    <property type="term" value="P:tetrahydrofolate interconversion"/>
    <property type="evidence" value="ECO:0007669"/>
    <property type="project" value="UniProtKB-UniPathway"/>
</dbReference>
<reference evidence="18 19" key="1">
    <citation type="journal article" date="2019" name="BMC Genomics">
        <title>Chromosome level assembly and comparative genome analysis confirm lager-brewing yeasts originated from a single hybridization.</title>
        <authorList>
            <person name="Salazar A.N."/>
            <person name="Gorter de Vries A.R."/>
            <person name="van den Broek M."/>
            <person name="Brouwers N."/>
            <person name="de la Torre Cortes P."/>
            <person name="Kuijpers N.G.A."/>
            <person name="Daran J.G."/>
            <person name="Abeel T."/>
        </authorList>
    </citation>
    <scope>NUCLEOTIDE SEQUENCE [LARGE SCALE GENOMIC DNA]</scope>
    <source>
        <strain evidence="18 19">CBS 1483</strain>
    </source>
</reference>
<dbReference type="FunFam" id="3.40.50.10860:FF:000005">
    <property type="entry name" value="C-1-tetrahydrofolate synthase, cytoplasmic, putative"/>
    <property type="match status" value="1"/>
</dbReference>
<keyword evidence="5" id="KW-0554">One-carbon metabolism</keyword>
<dbReference type="CDD" id="cd01080">
    <property type="entry name" value="NAD_bind_m-THF_DH_Cyclohyd"/>
    <property type="match status" value="1"/>
</dbReference>
<comment type="catalytic activity">
    <reaction evidence="15">
        <text>(6R)-5,10-methenyltetrahydrofolate + H2O = (6R)-10-formyltetrahydrofolate + H(+)</text>
        <dbReference type="Rhea" id="RHEA:23700"/>
        <dbReference type="ChEBI" id="CHEBI:15377"/>
        <dbReference type="ChEBI" id="CHEBI:15378"/>
        <dbReference type="ChEBI" id="CHEBI:57455"/>
        <dbReference type="ChEBI" id="CHEBI:195366"/>
        <dbReference type="EC" id="3.5.4.9"/>
    </reaction>
    <physiologicalReaction direction="left-to-right" evidence="15">
        <dbReference type="Rhea" id="RHEA:23701"/>
    </physiologicalReaction>
    <physiologicalReaction direction="right-to-left" evidence="15">
        <dbReference type="Rhea" id="RHEA:23702"/>
    </physiologicalReaction>
</comment>
<dbReference type="GO" id="GO:0004329">
    <property type="term" value="F:formate-tetrahydrofolate ligase activity"/>
    <property type="evidence" value="ECO:0007669"/>
    <property type="project" value="UniProtKB-EC"/>
</dbReference>
<evidence type="ECO:0000256" key="4">
    <source>
        <dbReference type="ARBA" id="ARBA00011738"/>
    </source>
</evidence>
<organism evidence="18 19">
    <name type="scientific">Saccharomyces pastorianus</name>
    <name type="common">Lager yeast</name>
    <name type="synonym">Saccharomyces cerevisiae x Saccharomyces eubayanus</name>
    <dbReference type="NCBI Taxonomy" id="27292"/>
    <lineage>
        <taxon>Eukaryota</taxon>
        <taxon>Fungi</taxon>
        <taxon>Dikarya</taxon>
        <taxon>Ascomycota</taxon>
        <taxon>Saccharomycotina</taxon>
        <taxon>Saccharomycetes</taxon>
        <taxon>Saccharomycetales</taxon>
        <taxon>Saccharomycetaceae</taxon>
        <taxon>Saccharomyces</taxon>
    </lineage>
</organism>
<keyword evidence="10" id="KW-0521">NADP</keyword>
<keyword evidence="6" id="KW-0436">Ligase</keyword>
<feature type="domain" description="Tetrahydrofolate dehydrogenase/cyclohydrolase NAD(P)-binding" evidence="17">
    <location>
        <begin position="280"/>
        <end position="436"/>
    </location>
</feature>
<dbReference type="PRINTS" id="PR00085">
    <property type="entry name" value="THFDHDRGNASE"/>
</dbReference>
<dbReference type="InterPro" id="IPR020631">
    <property type="entry name" value="THF_DH/CycHdrlase_NAD-bd_dom"/>
</dbReference>
<evidence type="ECO:0000256" key="1">
    <source>
        <dbReference type="ARBA" id="ARBA00004777"/>
    </source>
</evidence>
<dbReference type="PROSITE" id="PS00722">
    <property type="entry name" value="FTHFS_2"/>
    <property type="match status" value="1"/>
</dbReference>
<dbReference type="PROSITE" id="PS00766">
    <property type="entry name" value="THF_DHG_CYH_1"/>
    <property type="match status" value="1"/>
</dbReference>
<dbReference type="InterPro" id="IPR020630">
    <property type="entry name" value="THF_DH/CycHdrlase_cat_dom"/>
</dbReference>
<comment type="catalytic activity">
    <reaction evidence="13">
        <text>(6R)-5,10-methylene-5,6,7,8-tetrahydrofolate + NADP(+) = (6R)-5,10-methenyltetrahydrofolate + NADPH</text>
        <dbReference type="Rhea" id="RHEA:22812"/>
        <dbReference type="ChEBI" id="CHEBI:15636"/>
        <dbReference type="ChEBI" id="CHEBI:57455"/>
        <dbReference type="ChEBI" id="CHEBI:57783"/>
        <dbReference type="ChEBI" id="CHEBI:58349"/>
        <dbReference type="EC" id="1.5.1.5"/>
    </reaction>
    <physiologicalReaction direction="left-to-right" evidence="13">
        <dbReference type="Rhea" id="RHEA:22813"/>
    </physiologicalReaction>
    <physiologicalReaction direction="right-to-left" evidence="13">
        <dbReference type="Rhea" id="RHEA:22814"/>
    </physiologicalReaction>
</comment>
<keyword evidence="12" id="KW-0511">Multifunctional enzyme</keyword>
<dbReference type="FunFam" id="3.40.50.300:FF:000245">
    <property type="entry name" value="C-1-tetrahydrofolate synthase, cytoplasmic"/>
    <property type="match status" value="1"/>
</dbReference>
<dbReference type="PROSITE" id="PS00767">
    <property type="entry name" value="THF_DHG_CYH_2"/>
    <property type="match status" value="1"/>
</dbReference>
<dbReference type="SUPFAM" id="SSF52540">
    <property type="entry name" value="P-loop containing nucleoside triphosphate hydrolases"/>
    <property type="match status" value="1"/>
</dbReference>
<evidence type="ECO:0000256" key="12">
    <source>
        <dbReference type="ARBA" id="ARBA00023268"/>
    </source>
</evidence>
<dbReference type="InterPro" id="IPR000672">
    <property type="entry name" value="THF_DH/CycHdrlase"/>
</dbReference>
<comment type="catalytic activity">
    <reaction evidence="14">
        <text>(6S)-5,6,7,8-tetrahydrofolate + formate + ATP = (6R)-10-formyltetrahydrofolate + ADP + phosphate</text>
        <dbReference type="Rhea" id="RHEA:20221"/>
        <dbReference type="ChEBI" id="CHEBI:15740"/>
        <dbReference type="ChEBI" id="CHEBI:30616"/>
        <dbReference type="ChEBI" id="CHEBI:43474"/>
        <dbReference type="ChEBI" id="CHEBI:57453"/>
        <dbReference type="ChEBI" id="CHEBI:195366"/>
        <dbReference type="ChEBI" id="CHEBI:456216"/>
        <dbReference type="EC" id="6.3.4.3"/>
    </reaction>
    <physiologicalReaction direction="left-to-right" evidence="14">
        <dbReference type="Rhea" id="RHEA:20222"/>
    </physiologicalReaction>
    <physiologicalReaction direction="right-to-left" evidence="14">
        <dbReference type="Rhea" id="RHEA:20223"/>
    </physiologicalReaction>
</comment>
<proteinExistence type="inferred from homology"/>
<dbReference type="InterPro" id="IPR036873">
    <property type="entry name" value="Rhodanese-like_dom_sf"/>
</dbReference>
<dbReference type="Pfam" id="PF00763">
    <property type="entry name" value="THF_DHG_CYH"/>
    <property type="match status" value="1"/>
</dbReference>
<dbReference type="Pfam" id="PF02882">
    <property type="entry name" value="THF_DHG_CYH_C"/>
    <property type="match status" value="1"/>
</dbReference>
<evidence type="ECO:0000259" key="16">
    <source>
        <dbReference type="Pfam" id="PF00763"/>
    </source>
</evidence>
<dbReference type="Gene3D" id="3.40.50.10860">
    <property type="entry name" value="Leucine Dehydrogenase, chain A, domain 1"/>
    <property type="match status" value="1"/>
</dbReference>
<dbReference type="SUPFAM" id="SSF51735">
    <property type="entry name" value="NAD(P)-binding Rossmann-fold domains"/>
    <property type="match status" value="1"/>
</dbReference>
<dbReference type="EMBL" id="CP049004">
    <property type="protein sequence ID" value="QID85257.1"/>
    <property type="molecule type" value="Genomic_DNA"/>
</dbReference>
<dbReference type="GO" id="GO:0004488">
    <property type="term" value="F:methylenetetrahydrofolate dehydrogenase (NADP+) activity"/>
    <property type="evidence" value="ECO:0007669"/>
    <property type="project" value="UniProtKB-EC"/>
</dbReference>
<comment type="pathway">
    <text evidence="1">One-carbon metabolism; tetrahydrofolate interconversion.</text>
</comment>
<dbReference type="SUPFAM" id="SSF52821">
    <property type="entry name" value="Rhodanese/Cell cycle control phosphatase"/>
    <property type="match status" value="1"/>
</dbReference>
<dbReference type="InterPro" id="IPR046346">
    <property type="entry name" value="Aminoacid_DH-like_N_sf"/>
</dbReference>
<dbReference type="Gene3D" id="3.40.250.10">
    <property type="entry name" value="Rhodanese-like domain"/>
    <property type="match status" value="1"/>
</dbReference>
<dbReference type="GO" id="GO:0005829">
    <property type="term" value="C:cytosol"/>
    <property type="evidence" value="ECO:0007669"/>
    <property type="project" value="TreeGrafter"/>
</dbReference>
<name>A0A6C1E992_SACPS</name>
<keyword evidence="9" id="KW-0067">ATP-binding</keyword>
<keyword evidence="7" id="KW-0547">Nucleotide-binding</keyword>
<dbReference type="FunFam" id="3.40.50.720:FF:000006">
    <property type="entry name" value="Bifunctional protein FolD"/>
    <property type="match status" value="1"/>
</dbReference>
<dbReference type="Gene3D" id="3.10.410.10">
    <property type="entry name" value="Formyltetrahydrofolate synthetase, domain 3"/>
    <property type="match status" value="1"/>
</dbReference>
<keyword evidence="11" id="KW-0560">Oxidoreductase</keyword>
<comment type="similarity">
    <text evidence="3">In the C-terminal section; belongs to the formate--tetrahydrofolate ligase family.</text>
</comment>
<keyword evidence="8" id="KW-0378">Hydrolase</keyword>
<dbReference type="InterPro" id="IPR036291">
    <property type="entry name" value="NAD(P)-bd_dom_sf"/>
</dbReference>
<dbReference type="InterPro" id="IPR020628">
    <property type="entry name" value="Formate_THF_ligase_CS"/>
</dbReference>
<dbReference type="HAMAP" id="MF_01576">
    <property type="entry name" value="THF_DHG_CYH"/>
    <property type="match status" value="1"/>
</dbReference>
<dbReference type="UniPathway" id="UPA00193"/>
<dbReference type="CDD" id="cd00477">
    <property type="entry name" value="FTHFS"/>
    <property type="match status" value="1"/>
</dbReference>
<dbReference type="PANTHER" id="PTHR48099:SF5">
    <property type="entry name" value="C-1-TETRAHYDROFOLATE SYNTHASE, CYTOPLASMIC"/>
    <property type="match status" value="1"/>
</dbReference>
<evidence type="ECO:0000256" key="10">
    <source>
        <dbReference type="ARBA" id="ARBA00022857"/>
    </source>
</evidence>
<evidence type="ECO:0000313" key="19">
    <source>
        <dbReference type="Proteomes" id="UP000501346"/>
    </source>
</evidence>
<keyword evidence="19" id="KW-1185">Reference proteome</keyword>
<dbReference type="Proteomes" id="UP000501346">
    <property type="component" value="Chromosome SeVII-ScVII"/>
</dbReference>